<dbReference type="PANTHER" id="PTHR11040">
    <property type="entry name" value="ZINC/IRON TRANSPORTER"/>
    <property type="match status" value="1"/>
</dbReference>
<feature type="transmembrane region" description="Helical" evidence="6">
    <location>
        <begin position="498"/>
        <end position="517"/>
    </location>
</feature>
<keyword evidence="7" id="KW-0732">Signal</keyword>
<comment type="subcellular location">
    <subcellularLocation>
        <location evidence="1">Membrane</location>
        <topology evidence="1">Multi-pass membrane protein</topology>
    </subcellularLocation>
</comment>
<protein>
    <submittedName>
        <fullName evidence="8">Zinc/iron transporter protein</fullName>
    </submittedName>
</protein>
<feature type="transmembrane region" description="Helical" evidence="6">
    <location>
        <begin position="346"/>
        <end position="365"/>
    </location>
</feature>
<dbReference type="OrthoDB" id="448280at2759"/>
<feature type="transmembrane region" description="Helical" evidence="6">
    <location>
        <begin position="263"/>
        <end position="283"/>
    </location>
</feature>
<evidence type="ECO:0000256" key="2">
    <source>
        <dbReference type="ARBA" id="ARBA00022692"/>
    </source>
</evidence>
<feature type="transmembrane region" description="Helical" evidence="6">
    <location>
        <begin position="466"/>
        <end position="486"/>
    </location>
</feature>
<evidence type="ECO:0000256" key="5">
    <source>
        <dbReference type="SAM" id="MobiDB-lite"/>
    </source>
</evidence>
<dbReference type="Pfam" id="PF02535">
    <property type="entry name" value="Zip"/>
    <property type="match status" value="2"/>
</dbReference>
<dbReference type="EMBL" id="JAGSXJ010000013">
    <property type="protein sequence ID" value="KAH6686433.1"/>
    <property type="molecule type" value="Genomic_DNA"/>
</dbReference>
<feature type="chain" id="PRO_5040154449" evidence="7">
    <location>
        <begin position="19"/>
        <end position="561"/>
    </location>
</feature>
<dbReference type="PANTHER" id="PTHR11040:SF44">
    <property type="entry name" value="PROTEIN ZNTC-RELATED"/>
    <property type="match status" value="1"/>
</dbReference>
<keyword evidence="3 6" id="KW-1133">Transmembrane helix</keyword>
<evidence type="ECO:0000256" key="7">
    <source>
        <dbReference type="SAM" id="SignalP"/>
    </source>
</evidence>
<feature type="transmembrane region" description="Helical" evidence="6">
    <location>
        <begin position="303"/>
        <end position="325"/>
    </location>
</feature>
<organism evidence="8 9">
    <name type="scientific">Plectosphaerella plurivora</name>
    <dbReference type="NCBI Taxonomy" id="936078"/>
    <lineage>
        <taxon>Eukaryota</taxon>
        <taxon>Fungi</taxon>
        <taxon>Dikarya</taxon>
        <taxon>Ascomycota</taxon>
        <taxon>Pezizomycotina</taxon>
        <taxon>Sordariomycetes</taxon>
        <taxon>Hypocreomycetidae</taxon>
        <taxon>Glomerellales</taxon>
        <taxon>Plectosphaerellaceae</taxon>
        <taxon>Plectosphaerella</taxon>
    </lineage>
</organism>
<evidence type="ECO:0000256" key="3">
    <source>
        <dbReference type="ARBA" id="ARBA00022989"/>
    </source>
</evidence>
<keyword evidence="4 6" id="KW-0472">Membrane</keyword>
<evidence type="ECO:0000313" key="9">
    <source>
        <dbReference type="Proteomes" id="UP000770015"/>
    </source>
</evidence>
<evidence type="ECO:0000256" key="6">
    <source>
        <dbReference type="SAM" id="Phobius"/>
    </source>
</evidence>
<dbReference type="Proteomes" id="UP000770015">
    <property type="component" value="Unassembled WGS sequence"/>
</dbReference>
<proteinExistence type="predicted"/>
<gene>
    <name evidence="8" type="ORF">F5X68DRAFT_15911</name>
</gene>
<dbReference type="GO" id="GO:0005385">
    <property type="term" value="F:zinc ion transmembrane transporter activity"/>
    <property type="evidence" value="ECO:0007669"/>
    <property type="project" value="TreeGrafter"/>
</dbReference>
<feature type="transmembrane region" description="Helical" evidence="6">
    <location>
        <begin position="230"/>
        <end position="251"/>
    </location>
</feature>
<dbReference type="GO" id="GO:0005886">
    <property type="term" value="C:plasma membrane"/>
    <property type="evidence" value="ECO:0007669"/>
    <property type="project" value="TreeGrafter"/>
</dbReference>
<name>A0A9P8VA76_9PEZI</name>
<reference evidence="8" key="1">
    <citation type="journal article" date="2021" name="Nat. Commun.">
        <title>Genetic determinants of endophytism in the Arabidopsis root mycobiome.</title>
        <authorList>
            <person name="Mesny F."/>
            <person name="Miyauchi S."/>
            <person name="Thiergart T."/>
            <person name="Pickel B."/>
            <person name="Atanasova L."/>
            <person name="Karlsson M."/>
            <person name="Huettel B."/>
            <person name="Barry K.W."/>
            <person name="Haridas S."/>
            <person name="Chen C."/>
            <person name="Bauer D."/>
            <person name="Andreopoulos W."/>
            <person name="Pangilinan J."/>
            <person name="LaButti K."/>
            <person name="Riley R."/>
            <person name="Lipzen A."/>
            <person name="Clum A."/>
            <person name="Drula E."/>
            <person name="Henrissat B."/>
            <person name="Kohler A."/>
            <person name="Grigoriev I.V."/>
            <person name="Martin F.M."/>
            <person name="Hacquard S."/>
        </authorList>
    </citation>
    <scope>NUCLEOTIDE SEQUENCE</scope>
    <source>
        <strain evidence="8">MPI-SDFR-AT-0117</strain>
    </source>
</reference>
<accession>A0A9P8VA76</accession>
<keyword evidence="2 6" id="KW-0812">Transmembrane</keyword>
<evidence type="ECO:0000256" key="1">
    <source>
        <dbReference type="ARBA" id="ARBA00004141"/>
    </source>
</evidence>
<feature type="transmembrane region" description="Helical" evidence="6">
    <location>
        <begin position="538"/>
        <end position="558"/>
    </location>
</feature>
<dbReference type="InterPro" id="IPR003689">
    <property type="entry name" value="ZIP"/>
</dbReference>
<sequence length="561" mass="59332">MVRFHVTAAAALFSTATASIVARQTAAPSVEAVSDCEVIQSTQYCSAGSTEFRIVATPTSGSLPSSYTGCHAHATDLWCEYSGGEVQVVAAGATVAPSTTSGTAAHDDHDDHDHAEETGAVTAVSECHMDNGAMYCMGGSTSFSMGTTPTNTQDLPAEYTGCHDHGPDLYCFGAGGVDVMASPVEEEENLQCHFHAGVEHCLAPGESENGGSTERTCERTDREYNVPLRVGLLFVIMATSAIGVFGPIFLIRWLPPKAHVIFLIIKQFGTGVVISTALVHLYTHAELMFQNPCLTGITFEGTTAAVVMGGLFLSFLVEFIGQRVVRHKMAQGYNARSWFSPETVSILVLEAGIIFHSILIGITLVVAGDSFFKTLFIVIIFHQMFEGLALGSRIAALGTKTAEQQVQQRIGGHGHGPAAVAAPAAPAADTKTGDLPPNYPTTTASTESSSVEENFKAPHFSLTKKCILASAFALITPLGMAIGIGVLDKFNGSNPNTLLAIAILDAISAGILIWVGVVEMWAEDWMYTHSELMNASPVVTILSLFGLMAGMALMGFLGKWA</sequence>
<feature type="transmembrane region" description="Helical" evidence="6">
    <location>
        <begin position="371"/>
        <end position="390"/>
    </location>
</feature>
<dbReference type="AlphaFoldDB" id="A0A9P8VA76"/>
<evidence type="ECO:0000256" key="4">
    <source>
        <dbReference type="ARBA" id="ARBA00023136"/>
    </source>
</evidence>
<feature type="signal peptide" evidence="7">
    <location>
        <begin position="1"/>
        <end position="18"/>
    </location>
</feature>
<feature type="region of interest" description="Disordered" evidence="5">
    <location>
        <begin position="427"/>
        <end position="447"/>
    </location>
</feature>
<evidence type="ECO:0000313" key="8">
    <source>
        <dbReference type="EMBL" id="KAH6686433.1"/>
    </source>
</evidence>
<comment type="caution">
    <text evidence="8">The sequence shown here is derived from an EMBL/GenBank/DDBJ whole genome shotgun (WGS) entry which is preliminary data.</text>
</comment>
<keyword evidence="9" id="KW-1185">Reference proteome</keyword>